<keyword evidence="1" id="KW-0812">Transmembrane</keyword>
<dbReference type="NCBIfam" id="TIGR00791">
    <property type="entry name" value="gntP"/>
    <property type="match status" value="1"/>
</dbReference>
<keyword evidence="3" id="KW-1185">Reference proteome</keyword>
<feature type="transmembrane region" description="Helical" evidence="1">
    <location>
        <begin position="429"/>
        <end position="453"/>
    </location>
</feature>
<keyword evidence="1" id="KW-1133">Transmembrane helix</keyword>
<dbReference type="GO" id="GO:0015128">
    <property type="term" value="F:gluconate transmembrane transporter activity"/>
    <property type="evidence" value="ECO:0007669"/>
    <property type="project" value="InterPro"/>
</dbReference>
<evidence type="ECO:0000313" key="3">
    <source>
        <dbReference type="Proteomes" id="UP000266915"/>
    </source>
</evidence>
<feature type="transmembrane region" description="Helical" evidence="1">
    <location>
        <begin position="221"/>
        <end position="243"/>
    </location>
</feature>
<dbReference type="PANTHER" id="PTHR30354">
    <property type="entry name" value="GNT FAMILY GLUCONATE TRANSPORTER"/>
    <property type="match status" value="1"/>
</dbReference>
<dbReference type="GO" id="GO:0005886">
    <property type="term" value="C:plasma membrane"/>
    <property type="evidence" value="ECO:0007669"/>
    <property type="project" value="TreeGrafter"/>
</dbReference>
<feature type="transmembrane region" description="Helical" evidence="1">
    <location>
        <begin position="29"/>
        <end position="48"/>
    </location>
</feature>
<feature type="transmembrane region" description="Helical" evidence="1">
    <location>
        <begin position="146"/>
        <end position="171"/>
    </location>
</feature>
<dbReference type="Proteomes" id="UP000266915">
    <property type="component" value="Unassembled WGS sequence"/>
</dbReference>
<dbReference type="InterPro" id="IPR003474">
    <property type="entry name" value="Glcn_transporter"/>
</dbReference>
<gene>
    <name evidence="2" type="ORF">EDD42_3655</name>
</gene>
<sequence length="490" mass="50602">MPITALARSVVAAAAPAPSDPIGWLQQTTPGLLILCAVAIAVLLFLIIRVKLEPFISLFIVGIGLALATGTSIYQIVGVAVPDPFDDEQIKPGASLLETGFGGILGHITIIIGLGTVLGAILERSGGADVLIRKLLGRFGERGAPIAMGLTGLIFGIPVFFDVGIFVLAPLVYITARRGGKSLVLYALPMLAGLSMTHAFLPPHPGPTALAGTFEVGLGWLILMGFLCGIPAFIASGIAWPLWIGKRVMVSVPEEYVLEPEDDAPERKDVSLWAVGLIIVTPILLILAATFGALALPSGPVLEALTLIGNPAVALTIAVCLAYYVLGVRRGMTLAELGELSGQSLRPIGMILLVVGAGAFFGAVISATGVGAALAEVLGSLGLPIIVSAYLISSGLRIAQGSATAAIVITAGILQPVVLAGDYSQPQLALIGIAIAAGSITLSHVNDGGFWIIAKYFNMSVKQTLATWTVLETILSVVGFGMVALIWLFV</sequence>
<feature type="transmembrane region" description="Helical" evidence="1">
    <location>
        <begin position="183"/>
        <end position="201"/>
    </location>
</feature>
<name>A0A3N2C7P3_9MICO</name>
<evidence type="ECO:0000256" key="1">
    <source>
        <dbReference type="SAM" id="Phobius"/>
    </source>
</evidence>
<feature type="transmembrane region" description="Helical" evidence="1">
    <location>
        <begin position="308"/>
        <end position="326"/>
    </location>
</feature>
<feature type="transmembrane region" description="Helical" evidence="1">
    <location>
        <begin position="347"/>
        <end position="367"/>
    </location>
</feature>
<dbReference type="EMBL" id="RKHL01000001">
    <property type="protein sequence ID" value="ROR83543.1"/>
    <property type="molecule type" value="Genomic_DNA"/>
</dbReference>
<accession>A0A3N2C7P3</accession>
<feature type="transmembrane region" description="Helical" evidence="1">
    <location>
        <begin position="465"/>
        <end position="489"/>
    </location>
</feature>
<feature type="transmembrane region" description="Helical" evidence="1">
    <location>
        <begin position="55"/>
        <end position="77"/>
    </location>
</feature>
<dbReference type="PIRSF" id="PIRSF002746">
    <property type="entry name" value="Gluconate_transporter"/>
    <property type="match status" value="1"/>
</dbReference>
<reference evidence="2 3" key="1">
    <citation type="submission" date="2018-11" db="EMBL/GenBank/DDBJ databases">
        <title>Sequencing the genomes of 1000 actinobacteria strains.</title>
        <authorList>
            <person name="Klenk H.-P."/>
        </authorList>
    </citation>
    <scope>NUCLEOTIDE SEQUENCE [LARGE SCALE GENOMIC DNA]</scope>
    <source>
        <strain evidence="2 3">DSM 14012</strain>
    </source>
</reference>
<comment type="caution">
    <text evidence="2">The sequence shown here is derived from an EMBL/GenBank/DDBJ whole genome shotgun (WGS) entry which is preliminary data.</text>
</comment>
<dbReference type="RefSeq" id="WP_085511358.1">
    <property type="nucleotide sequence ID" value="NZ_FXAP01000002.1"/>
</dbReference>
<dbReference type="AlphaFoldDB" id="A0A3N2C7P3"/>
<proteinExistence type="predicted"/>
<feature type="transmembrane region" description="Helical" evidence="1">
    <location>
        <begin position="373"/>
        <end position="392"/>
    </location>
</feature>
<protein>
    <submittedName>
        <fullName evidence="2">GntP family gluconate:H+ symporter</fullName>
    </submittedName>
</protein>
<feature type="transmembrane region" description="Helical" evidence="1">
    <location>
        <begin position="272"/>
        <end position="296"/>
    </location>
</feature>
<evidence type="ECO:0000313" key="2">
    <source>
        <dbReference type="EMBL" id="ROR83543.1"/>
    </source>
</evidence>
<feature type="transmembrane region" description="Helical" evidence="1">
    <location>
        <begin position="404"/>
        <end position="423"/>
    </location>
</feature>
<dbReference type="PANTHER" id="PTHR30354:SF25">
    <property type="entry name" value="INNER MEMBRANE PERMEASE YGBN"/>
    <property type="match status" value="1"/>
</dbReference>
<organism evidence="2 3">
    <name type="scientific">Plantibacter flavus</name>
    <dbReference type="NCBI Taxonomy" id="150123"/>
    <lineage>
        <taxon>Bacteria</taxon>
        <taxon>Bacillati</taxon>
        <taxon>Actinomycetota</taxon>
        <taxon>Actinomycetes</taxon>
        <taxon>Micrococcales</taxon>
        <taxon>Microbacteriaceae</taxon>
        <taxon>Plantibacter</taxon>
    </lineage>
</organism>
<dbReference type="Pfam" id="PF02447">
    <property type="entry name" value="GntP_permease"/>
    <property type="match status" value="1"/>
</dbReference>
<keyword evidence="1" id="KW-0472">Membrane</keyword>